<keyword evidence="9 10" id="KW-0472">Membrane</keyword>
<dbReference type="GO" id="GO:0098797">
    <property type="term" value="C:plasma membrane protein complex"/>
    <property type="evidence" value="ECO:0007669"/>
    <property type="project" value="TreeGrafter"/>
</dbReference>
<gene>
    <name evidence="12" type="ORF">PEDI_04740</name>
</gene>
<dbReference type="RefSeq" id="WP_338235825.1">
    <property type="nucleotide sequence ID" value="NZ_BQKE01000001.1"/>
</dbReference>
<dbReference type="PROSITE" id="PS52015">
    <property type="entry name" value="TONB_CTD"/>
    <property type="match status" value="1"/>
</dbReference>
<protein>
    <recommendedName>
        <fullName evidence="11">TonB C-terminal domain-containing protein</fullName>
    </recommendedName>
</protein>
<evidence type="ECO:0000256" key="9">
    <source>
        <dbReference type="ARBA" id="ARBA00023136"/>
    </source>
</evidence>
<evidence type="ECO:0000313" key="13">
    <source>
        <dbReference type="Proteomes" id="UP001310022"/>
    </source>
</evidence>
<dbReference type="GO" id="GO:0015031">
    <property type="term" value="P:protein transport"/>
    <property type="evidence" value="ECO:0007669"/>
    <property type="project" value="UniProtKB-KW"/>
</dbReference>
<dbReference type="EMBL" id="BQKE01000001">
    <property type="protein sequence ID" value="GJM59922.1"/>
    <property type="molecule type" value="Genomic_DNA"/>
</dbReference>
<feature type="transmembrane region" description="Helical" evidence="10">
    <location>
        <begin position="6"/>
        <end position="23"/>
    </location>
</feature>
<name>A0AAN5AIK5_9BACT</name>
<dbReference type="InterPro" id="IPR008756">
    <property type="entry name" value="Peptidase_M56"/>
</dbReference>
<dbReference type="InterPro" id="IPR037682">
    <property type="entry name" value="TonB_C"/>
</dbReference>
<comment type="similarity">
    <text evidence="2">Belongs to the TonB family.</text>
</comment>
<feature type="domain" description="TonB C-terminal" evidence="11">
    <location>
        <begin position="310"/>
        <end position="405"/>
    </location>
</feature>
<evidence type="ECO:0000256" key="8">
    <source>
        <dbReference type="ARBA" id="ARBA00022989"/>
    </source>
</evidence>
<dbReference type="PANTHER" id="PTHR33446:SF2">
    <property type="entry name" value="PROTEIN TONB"/>
    <property type="match status" value="1"/>
</dbReference>
<dbReference type="Pfam" id="PF03544">
    <property type="entry name" value="TonB_C"/>
    <property type="match status" value="1"/>
</dbReference>
<dbReference type="PANTHER" id="PTHR33446">
    <property type="entry name" value="PROTEIN TONB-RELATED"/>
    <property type="match status" value="1"/>
</dbReference>
<sequence length="486" mass="54678">MNTLQFTPHIILIAAVLLYKMVLQGQKSGQKNRIFILLTMLTALLLPWLPALNFSFGATPAAGESTAILLSPVEINATFEGTVSQHDWLKWIYWGGIVVLVIHFLLRFVILSFHLLKSSWSIGDGFIWVKGVKQLPVCSWFQFLIWPEDLALEKEDQSRIIEHELGHIRQWHSLDRMFMDFCCLIWWFNPAIWLLKSALEEEHEYLADAYSLKMHPDYRAYAQLLARNTLGQFGLSVGHSFFNSKSLKRITMMKSDQKLSLKRVVLVAGMFAMVGFWACQKEEVKPLQTAELALDGEVFTIVEDQPEFEGGMPAFYKYIGQNMKYPLSARKLGLGGRVLVQFVIDKEGNVVNAEVIKGIADDNVAFGALSKLKSEDIESMNVQKNEDGSATITVKMKDGTEQVVEKGKDTSSNLEEILIVGYGGSKSDELEVSPNALPSELKKAAQELDEEALRVIVNSPAKWSPGMQRGNKVNVRMILPITYKLG</sequence>
<keyword evidence="7" id="KW-0653">Protein transport</keyword>
<evidence type="ECO:0000256" key="7">
    <source>
        <dbReference type="ARBA" id="ARBA00022927"/>
    </source>
</evidence>
<dbReference type="CDD" id="cd07341">
    <property type="entry name" value="M56_BlaR1_MecR1_like"/>
    <property type="match status" value="1"/>
</dbReference>
<accession>A0AAN5AIK5</accession>
<reference evidence="12 13" key="1">
    <citation type="submission" date="2021-12" db="EMBL/GenBank/DDBJ databases">
        <title>Genome sequencing of bacteria with rrn-lacking chromosome and rrn-plasmid.</title>
        <authorList>
            <person name="Anda M."/>
            <person name="Iwasaki W."/>
        </authorList>
    </citation>
    <scope>NUCLEOTIDE SEQUENCE [LARGE SCALE GENOMIC DNA]</scope>
    <source>
        <strain evidence="12 13">NBRC 15940</strain>
    </source>
</reference>
<dbReference type="GO" id="GO:0055085">
    <property type="term" value="P:transmembrane transport"/>
    <property type="evidence" value="ECO:0007669"/>
    <property type="project" value="InterPro"/>
</dbReference>
<dbReference type="InterPro" id="IPR006260">
    <property type="entry name" value="TonB/TolA_C"/>
</dbReference>
<comment type="caution">
    <text evidence="12">The sequence shown here is derived from an EMBL/GenBank/DDBJ whole genome shotgun (WGS) entry which is preliminary data.</text>
</comment>
<dbReference type="Pfam" id="PF05569">
    <property type="entry name" value="Peptidase_M56"/>
    <property type="match status" value="1"/>
</dbReference>
<keyword evidence="3" id="KW-0813">Transport</keyword>
<proteinExistence type="inferred from homology"/>
<keyword evidence="8 10" id="KW-1133">Transmembrane helix</keyword>
<organism evidence="12 13">
    <name type="scientific">Persicobacter diffluens</name>
    <dbReference type="NCBI Taxonomy" id="981"/>
    <lineage>
        <taxon>Bacteria</taxon>
        <taxon>Pseudomonadati</taxon>
        <taxon>Bacteroidota</taxon>
        <taxon>Cytophagia</taxon>
        <taxon>Cytophagales</taxon>
        <taxon>Persicobacteraceae</taxon>
        <taxon>Persicobacter</taxon>
    </lineage>
</organism>
<feature type="transmembrane region" description="Helical" evidence="10">
    <location>
        <begin position="259"/>
        <end position="278"/>
    </location>
</feature>
<keyword evidence="5" id="KW-0997">Cell inner membrane</keyword>
<keyword evidence="4" id="KW-1003">Cell membrane</keyword>
<evidence type="ECO:0000256" key="10">
    <source>
        <dbReference type="SAM" id="Phobius"/>
    </source>
</evidence>
<evidence type="ECO:0000256" key="1">
    <source>
        <dbReference type="ARBA" id="ARBA00004383"/>
    </source>
</evidence>
<evidence type="ECO:0000256" key="3">
    <source>
        <dbReference type="ARBA" id="ARBA00022448"/>
    </source>
</evidence>
<feature type="transmembrane region" description="Helical" evidence="10">
    <location>
        <begin position="35"/>
        <end position="56"/>
    </location>
</feature>
<dbReference type="AlphaFoldDB" id="A0AAN5AIK5"/>
<dbReference type="Proteomes" id="UP001310022">
    <property type="component" value="Unassembled WGS sequence"/>
</dbReference>
<feature type="transmembrane region" description="Helical" evidence="10">
    <location>
        <begin position="91"/>
        <end position="110"/>
    </location>
</feature>
<dbReference type="NCBIfam" id="TIGR01352">
    <property type="entry name" value="tonB_Cterm"/>
    <property type="match status" value="1"/>
</dbReference>
<dbReference type="SUPFAM" id="SSF74653">
    <property type="entry name" value="TolA/TonB C-terminal domain"/>
    <property type="match status" value="1"/>
</dbReference>
<keyword evidence="13" id="KW-1185">Reference proteome</keyword>
<evidence type="ECO:0000313" key="12">
    <source>
        <dbReference type="EMBL" id="GJM59922.1"/>
    </source>
</evidence>
<keyword evidence="6 10" id="KW-0812">Transmembrane</keyword>
<evidence type="ECO:0000256" key="6">
    <source>
        <dbReference type="ARBA" id="ARBA00022692"/>
    </source>
</evidence>
<dbReference type="InterPro" id="IPR051045">
    <property type="entry name" value="TonB-dependent_transducer"/>
</dbReference>
<dbReference type="Gene3D" id="3.30.1150.10">
    <property type="match status" value="1"/>
</dbReference>
<evidence type="ECO:0000256" key="4">
    <source>
        <dbReference type="ARBA" id="ARBA00022475"/>
    </source>
</evidence>
<comment type="subcellular location">
    <subcellularLocation>
        <location evidence="1">Cell inner membrane</location>
        <topology evidence="1">Single-pass membrane protein</topology>
        <orientation evidence="1">Periplasmic side</orientation>
    </subcellularLocation>
</comment>
<dbReference type="GO" id="GO:0031992">
    <property type="term" value="F:energy transducer activity"/>
    <property type="evidence" value="ECO:0007669"/>
    <property type="project" value="TreeGrafter"/>
</dbReference>
<evidence type="ECO:0000256" key="5">
    <source>
        <dbReference type="ARBA" id="ARBA00022519"/>
    </source>
</evidence>
<evidence type="ECO:0000256" key="2">
    <source>
        <dbReference type="ARBA" id="ARBA00006555"/>
    </source>
</evidence>
<evidence type="ECO:0000259" key="11">
    <source>
        <dbReference type="PROSITE" id="PS52015"/>
    </source>
</evidence>